<gene>
    <name evidence="6" type="primary">ubiE</name>
    <name evidence="5" type="synonym">menG</name>
    <name evidence="6" type="ORF">IAA93_06865</name>
</gene>
<organism evidence="6 7">
    <name type="scientific">Candidatus Avibacteroides avistercoris</name>
    <dbReference type="NCBI Taxonomy" id="2840690"/>
    <lineage>
        <taxon>Bacteria</taxon>
        <taxon>Pseudomonadati</taxon>
        <taxon>Bacteroidota</taxon>
        <taxon>Bacteroidia</taxon>
        <taxon>Bacteroidales</taxon>
        <taxon>Bacteroidaceae</taxon>
        <taxon>Bacteroidaceae incertae sedis</taxon>
        <taxon>Candidatus Avibacteroides</taxon>
    </lineage>
</organism>
<keyword evidence="4 5" id="KW-0949">S-adenosyl-L-methionine</keyword>
<sequence length="246" mass="27980">MTKYPQDDFKPYDDGRSKTEQVEAMFDRIAPQYDRMNRTMSFGTDRGWRKAAIRHLSRYAPRKVLDVATGTGDFAIEAYRGLLPDVVVATDISEGMMDVGRRKVARLGLEDRIEFRRENSLSFSFADDTFDAVTVAFGVRNFADLDLGLSEIRRVLRPGGHLAILELTVPEHAPVRQCYDLYARYVIPLLGRVMSDDGRAYSYLPTSIHLFPQGEAMRGIISRAGFREVGLRRMTLGTCTFYWATK</sequence>
<comment type="catalytic activity">
    <reaction evidence="5">
        <text>a 2-demethylmenaquinol + S-adenosyl-L-methionine = a menaquinol + S-adenosyl-L-homocysteine + H(+)</text>
        <dbReference type="Rhea" id="RHEA:42640"/>
        <dbReference type="Rhea" id="RHEA-COMP:9539"/>
        <dbReference type="Rhea" id="RHEA-COMP:9563"/>
        <dbReference type="ChEBI" id="CHEBI:15378"/>
        <dbReference type="ChEBI" id="CHEBI:18151"/>
        <dbReference type="ChEBI" id="CHEBI:55437"/>
        <dbReference type="ChEBI" id="CHEBI:57856"/>
        <dbReference type="ChEBI" id="CHEBI:59789"/>
        <dbReference type="EC" id="2.1.1.163"/>
    </reaction>
</comment>
<dbReference type="InterPro" id="IPR029063">
    <property type="entry name" value="SAM-dependent_MTases_sf"/>
</dbReference>
<feature type="binding site" evidence="5">
    <location>
        <begin position="119"/>
        <end position="120"/>
    </location>
    <ligand>
        <name>S-adenosyl-L-methionine</name>
        <dbReference type="ChEBI" id="CHEBI:59789"/>
    </ligand>
</feature>
<dbReference type="InterPro" id="IPR023576">
    <property type="entry name" value="UbiE/COQ5_MeTrFase_CS"/>
</dbReference>
<dbReference type="GO" id="GO:0032259">
    <property type="term" value="P:methylation"/>
    <property type="evidence" value="ECO:0007669"/>
    <property type="project" value="UniProtKB-KW"/>
</dbReference>
<accession>A0A9D2UJ68</accession>
<dbReference type="GO" id="GO:0009234">
    <property type="term" value="P:menaquinone biosynthetic process"/>
    <property type="evidence" value="ECO:0007669"/>
    <property type="project" value="UniProtKB-UniRule"/>
</dbReference>
<reference evidence="6" key="2">
    <citation type="submission" date="2021-04" db="EMBL/GenBank/DDBJ databases">
        <authorList>
            <person name="Gilroy R."/>
        </authorList>
    </citation>
    <scope>NUCLEOTIDE SEQUENCE</scope>
    <source>
        <strain evidence="6">MalCec1-1739</strain>
    </source>
</reference>
<proteinExistence type="inferred from homology"/>
<evidence type="ECO:0000256" key="4">
    <source>
        <dbReference type="ARBA" id="ARBA00022691"/>
    </source>
</evidence>
<comment type="caution">
    <text evidence="5">Lacks conserved residue(s) required for the propagation of feature annotation.</text>
</comment>
<feature type="binding site" evidence="5">
    <location>
        <position position="91"/>
    </location>
    <ligand>
        <name>S-adenosyl-L-methionine</name>
        <dbReference type="ChEBI" id="CHEBI:59789"/>
    </ligand>
</feature>
<dbReference type="NCBIfam" id="TIGR01934">
    <property type="entry name" value="MenG_MenH_UbiE"/>
    <property type="match status" value="1"/>
</dbReference>
<evidence type="ECO:0000256" key="1">
    <source>
        <dbReference type="ARBA" id="ARBA00022428"/>
    </source>
</evidence>
<dbReference type="EMBL" id="DWUP01000160">
    <property type="protein sequence ID" value="HJD53428.1"/>
    <property type="molecule type" value="Genomic_DNA"/>
</dbReference>
<comment type="similarity">
    <text evidence="5">Belongs to the class I-like SAM-binding methyltransferase superfamily. MenG/UbiE family.</text>
</comment>
<dbReference type="InterPro" id="IPR004033">
    <property type="entry name" value="UbiE/COQ5_MeTrFase"/>
</dbReference>
<keyword evidence="3 5" id="KW-0808">Transferase</keyword>
<dbReference type="CDD" id="cd02440">
    <property type="entry name" value="AdoMet_MTases"/>
    <property type="match status" value="1"/>
</dbReference>
<dbReference type="EC" id="2.1.1.163" evidence="5"/>
<keyword evidence="1 5" id="KW-0474">Menaquinone biosynthesis</keyword>
<dbReference type="NCBIfam" id="NF001244">
    <property type="entry name" value="PRK00216.1-5"/>
    <property type="match status" value="1"/>
</dbReference>
<dbReference type="SUPFAM" id="SSF53335">
    <property type="entry name" value="S-adenosyl-L-methionine-dependent methyltransferases"/>
    <property type="match status" value="1"/>
</dbReference>
<evidence type="ECO:0000256" key="2">
    <source>
        <dbReference type="ARBA" id="ARBA00022603"/>
    </source>
</evidence>
<dbReference type="PANTHER" id="PTHR43591:SF24">
    <property type="entry name" value="2-METHOXY-6-POLYPRENYL-1,4-BENZOQUINOL METHYLASE, MITOCHONDRIAL"/>
    <property type="match status" value="1"/>
</dbReference>
<dbReference type="GO" id="GO:0043770">
    <property type="term" value="F:demethylmenaquinone methyltransferase activity"/>
    <property type="evidence" value="ECO:0007669"/>
    <property type="project" value="UniProtKB-UniRule"/>
</dbReference>
<dbReference type="PANTHER" id="PTHR43591">
    <property type="entry name" value="METHYLTRANSFERASE"/>
    <property type="match status" value="1"/>
</dbReference>
<evidence type="ECO:0000313" key="7">
    <source>
        <dbReference type="Proteomes" id="UP000787625"/>
    </source>
</evidence>
<evidence type="ECO:0000256" key="5">
    <source>
        <dbReference type="HAMAP-Rule" id="MF_01813"/>
    </source>
</evidence>
<comment type="pathway">
    <text evidence="5">Quinol/quinone metabolism; menaquinone biosynthesis; menaquinol from 1,4-dihydroxy-2-naphthoate: step 2/2.</text>
</comment>
<evidence type="ECO:0000256" key="3">
    <source>
        <dbReference type="ARBA" id="ARBA00022679"/>
    </source>
</evidence>
<protein>
    <recommendedName>
        <fullName evidence="5">Demethylmenaquinone methyltransferase</fullName>
        <ecNumber evidence="5">2.1.1.163</ecNumber>
    </recommendedName>
</protein>
<evidence type="ECO:0000313" key="6">
    <source>
        <dbReference type="EMBL" id="HJD53428.1"/>
    </source>
</evidence>
<comment type="caution">
    <text evidence="6">The sequence shown here is derived from an EMBL/GenBank/DDBJ whole genome shotgun (WGS) entry which is preliminary data.</text>
</comment>
<dbReference type="Pfam" id="PF01209">
    <property type="entry name" value="Ubie_methyltran"/>
    <property type="match status" value="1"/>
</dbReference>
<reference evidence="6" key="1">
    <citation type="journal article" date="2021" name="PeerJ">
        <title>Extensive microbial diversity within the chicken gut microbiome revealed by metagenomics and culture.</title>
        <authorList>
            <person name="Gilroy R."/>
            <person name="Ravi A."/>
            <person name="Getino M."/>
            <person name="Pursley I."/>
            <person name="Horton D.L."/>
            <person name="Alikhan N.F."/>
            <person name="Baker D."/>
            <person name="Gharbi K."/>
            <person name="Hall N."/>
            <person name="Watson M."/>
            <person name="Adriaenssens E.M."/>
            <person name="Foster-Nyarko E."/>
            <person name="Jarju S."/>
            <person name="Secka A."/>
            <person name="Antonio M."/>
            <person name="Oren A."/>
            <person name="Chaudhuri R.R."/>
            <person name="La Ragione R."/>
            <person name="Hildebrand F."/>
            <person name="Pallen M.J."/>
        </authorList>
    </citation>
    <scope>NUCLEOTIDE SEQUENCE</scope>
    <source>
        <strain evidence="6">MalCec1-1739</strain>
    </source>
</reference>
<dbReference type="Proteomes" id="UP000787625">
    <property type="component" value="Unassembled WGS sequence"/>
</dbReference>
<feature type="binding site" evidence="5">
    <location>
        <position position="71"/>
    </location>
    <ligand>
        <name>S-adenosyl-L-methionine</name>
        <dbReference type="ChEBI" id="CHEBI:59789"/>
    </ligand>
</feature>
<keyword evidence="2 5" id="KW-0489">Methyltransferase</keyword>
<comment type="function">
    <text evidence="5">Methyltransferase required for the conversion of demethylmenaquinol (DMKH2) to menaquinol (MKH2).</text>
</comment>
<name>A0A9D2UJ68_9BACT</name>
<dbReference type="HAMAP" id="MF_01813">
    <property type="entry name" value="MenG_UbiE_methyltr"/>
    <property type="match status" value="1"/>
</dbReference>
<dbReference type="AlphaFoldDB" id="A0A9D2UJ68"/>
<dbReference type="PROSITE" id="PS01184">
    <property type="entry name" value="UBIE_2"/>
    <property type="match status" value="1"/>
</dbReference>
<dbReference type="Gene3D" id="3.40.50.150">
    <property type="entry name" value="Vaccinia Virus protein VP39"/>
    <property type="match status" value="1"/>
</dbReference>
<dbReference type="PROSITE" id="PS01183">
    <property type="entry name" value="UBIE_1"/>
    <property type="match status" value="1"/>
</dbReference>
<dbReference type="PROSITE" id="PS51608">
    <property type="entry name" value="SAM_MT_UBIE"/>
    <property type="match status" value="1"/>
</dbReference>